<evidence type="ECO:0008006" key="3">
    <source>
        <dbReference type="Google" id="ProtNLM"/>
    </source>
</evidence>
<dbReference type="InterPro" id="IPR029014">
    <property type="entry name" value="NiFe-Hase_large"/>
</dbReference>
<dbReference type="eggNOG" id="COG0374">
    <property type="taxonomic scope" value="Bacteria"/>
</dbReference>
<evidence type="ECO:0000313" key="2">
    <source>
        <dbReference type="Proteomes" id="UP000030021"/>
    </source>
</evidence>
<protein>
    <recommendedName>
        <fullName evidence="3">Hydrogenase expression/formation protein HupK</fullName>
    </recommendedName>
</protein>
<dbReference type="Proteomes" id="UP000030021">
    <property type="component" value="Unassembled WGS sequence"/>
</dbReference>
<evidence type="ECO:0000313" key="1">
    <source>
        <dbReference type="EMBL" id="KGM87036.1"/>
    </source>
</evidence>
<dbReference type="RefSeq" id="WP_037269235.1">
    <property type="nucleotide sequence ID" value="NZ_KN293975.1"/>
</dbReference>
<dbReference type="Gene3D" id="1.10.645.10">
    <property type="entry name" value="Cytochrome-c3 Hydrogenase, chain B"/>
    <property type="match status" value="1"/>
</dbReference>
<accession>A0A0A0HJB6</accession>
<proteinExistence type="predicted"/>
<gene>
    <name evidence="1" type="ORF">rosmuc_03337</name>
</gene>
<sequence>MLDLDRDVSGLRAVPAPSLPLARLVEGRAVEEVADLLPRLFNLCRVAQTVALRMALGLERIETGALAAEIAREHALKLSVVWPVRLGLPVQAGQAALGGEFPDDAEGFSRYMRGEAGIAPLLRAVAARFAPGEGVCGVLPEVTPERSLTLTAQENSIAARHLAHPVMLHVERHYGRGPLWRVVARVLDLKAAEQGNLPVPHLTPEGVAIVPAARGLYAVRAEVEAGRVRDLCRVTPTDHLMADGGIMAQALASLPRAKHAEARLLVDLLDPCAPVTLEGGHHA</sequence>
<dbReference type="STRING" id="215743.ROSMUCSMR3_00763"/>
<dbReference type="HOGENOM" id="CLU_1030062_0_0_5"/>
<dbReference type="AlphaFoldDB" id="A0A0A0HJB6"/>
<dbReference type="SUPFAM" id="SSF56762">
    <property type="entry name" value="HydB/Nqo4-like"/>
    <property type="match status" value="1"/>
</dbReference>
<organism evidence="1 2">
    <name type="scientific">Roseovarius mucosus DSM 17069</name>
    <dbReference type="NCBI Taxonomy" id="1288298"/>
    <lineage>
        <taxon>Bacteria</taxon>
        <taxon>Pseudomonadati</taxon>
        <taxon>Pseudomonadota</taxon>
        <taxon>Alphaproteobacteria</taxon>
        <taxon>Rhodobacterales</taxon>
        <taxon>Roseobacteraceae</taxon>
        <taxon>Roseovarius</taxon>
    </lineage>
</organism>
<reference evidence="1 2" key="1">
    <citation type="submission" date="2013-01" db="EMBL/GenBank/DDBJ databases">
        <authorList>
            <person name="Fiebig A."/>
            <person name="Goeker M."/>
            <person name="Klenk H.-P.P."/>
        </authorList>
    </citation>
    <scope>NUCLEOTIDE SEQUENCE [LARGE SCALE GENOMIC DNA]</scope>
    <source>
        <strain evidence="1 2">DSM 17069</strain>
    </source>
</reference>
<dbReference type="PATRIC" id="fig|1288298.3.peg.3343"/>
<dbReference type="EMBL" id="AONH01000016">
    <property type="protein sequence ID" value="KGM87036.1"/>
    <property type="molecule type" value="Genomic_DNA"/>
</dbReference>
<comment type="caution">
    <text evidence="1">The sequence shown here is derived from an EMBL/GenBank/DDBJ whole genome shotgun (WGS) entry which is preliminary data.</text>
</comment>
<name>A0A0A0HJB6_9RHOB</name>
<dbReference type="OrthoDB" id="7778333at2"/>